<dbReference type="SUPFAM" id="SSF89360">
    <property type="entry name" value="HesB-like domain"/>
    <property type="match status" value="1"/>
</dbReference>
<dbReference type="STRING" id="178901.AmDm5_0858"/>
<dbReference type="PROSITE" id="PS01152">
    <property type="entry name" value="HESB"/>
    <property type="match status" value="1"/>
</dbReference>
<reference evidence="2 3" key="1">
    <citation type="submission" date="2016-03" db="EMBL/GenBank/DDBJ databases">
        <title>Draft genome sequence of Acetobacter malorum CECT 7742, a strain isolated from strawberry vinegar.</title>
        <authorList>
            <person name="Sainz F."/>
            <person name="Mas A."/>
            <person name="Torija M.J."/>
        </authorList>
    </citation>
    <scope>NUCLEOTIDE SEQUENCE [LARGE SCALE GENOMIC DNA]</scope>
    <source>
        <strain evidence="2 3">CECT 7742</strain>
    </source>
</reference>
<accession>A0A177GCL0</accession>
<dbReference type="AlphaFoldDB" id="A0A177GCL0"/>
<dbReference type="Pfam" id="PF01521">
    <property type="entry name" value="Fe-S_biosyn"/>
    <property type="match status" value="1"/>
</dbReference>
<dbReference type="Gene3D" id="2.60.300.12">
    <property type="entry name" value="HesB-like domain"/>
    <property type="match status" value="1"/>
</dbReference>
<sequence>MKIDHARPHCPFKPEPAHAIYKGMTQPQPFSVSDAAAARIARVIASRTASASAEGKAPPAALRVAVEAGGCNGFQYQFKLIGPDDIAPDDIRLDKGEALVVVDPVSLDLLAGAQLDFADKLMGAHFTVINPNAASSCGCGTSFSVA</sequence>
<dbReference type="InterPro" id="IPR017870">
    <property type="entry name" value="FeS_cluster_insertion_CS"/>
</dbReference>
<name>A0A177GCL0_9PROT</name>
<dbReference type="PATRIC" id="fig|178901.16.peg.843"/>
<dbReference type="NCBIfam" id="TIGR00049">
    <property type="entry name" value="iron-sulfur cluster assembly accessory protein"/>
    <property type="match status" value="1"/>
</dbReference>
<dbReference type="GO" id="GO:0016226">
    <property type="term" value="P:iron-sulfur cluster assembly"/>
    <property type="evidence" value="ECO:0007669"/>
    <property type="project" value="InterPro"/>
</dbReference>
<dbReference type="PANTHER" id="PTHR43011">
    <property type="entry name" value="IRON-SULFUR CLUSTER ASSEMBLY 2 HOMOLOG, MITOCHONDRIAL"/>
    <property type="match status" value="1"/>
</dbReference>
<evidence type="ECO:0000313" key="2">
    <source>
        <dbReference type="EMBL" id="OAG78028.1"/>
    </source>
</evidence>
<dbReference type="Proteomes" id="UP000077349">
    <property type="component" value="Unassembled WGS sequence"/>
</dbReference>
<dbReference type="PANTHER" id="PTHR43011:SF1">
    <property type="entry name" value="IRON-SULFUR CLUSTER ASSEMBLY 2 HOMOLOG, MITOCHONDRIAL"/>
    <property type="match status" value="1"/>
</dbReference>
<gene>
    <name evidence="2" type="ORF">Amal_00794</name>
</gene>
<evidence type="ECO:0000313" key="3">
    <source>
        <dbReference type="Proteomes" id="UP000077349"/>
    </source>
</evidence>
<dbReference type="InterPro" id="IPR016092">
    <property type="entry name" value="ATAP"/>
</dbReference>
<dbReference type="eggNOG" id="COG0316">
    <property type="taxonomic scope" value="Bacteria"/>
</dbReference>
<organism evidence="2 3">
    <name type="scientific">Acetobacter malorum</name>
    <dbReference type="NCBI Taxonomy" id="178901"/>
    <lineage>
        <taxon>Bacteria</taxon>
        <taxon>Pseudomonadati</taxon>
        <taxon>Pseudomonadota</taxon>
        <taxon>Alphaproteobacteria</taxon>
        <taxon>Acetobacterales</taxon>
        <taxon>Acetobacteraceae</taxon>
        <taxon>Acetobacter</taxon>
    </lineage>
</organism>
<dbReference type="GO" id="GO:0051537">
    <property type="term" value="F:2 iron, 2 sulfur cluster binding"/>
    <property type="evidence" value="ECO:0007669"/>
    <property type="project" value="UniProtKB-ARBA"/>
</dbReference>
<dbReference type="GO" id="GO:0051539">
    <property type="term" value="F:4 iron, 4 sulfur cluster binding"/>
    <property type="evidence" value="ECO:0007669"/>
    <property type="project" value="TreeGrafter"/>
</dbReference>
<comment type="caution">
    <text evidence="2">The sequence shown here is derived from an EMBL/GenBank/DDBJ whole genome shotgun (WGS) entry which is preliminary data.</text>
</comment>
<evidence type="ECO:0000259" key="1">
    <source>
        <dbReference type="Pfam" id="PF01521"/>
    </source>
</evidence>
<dbReference type="GO" id="GO:0005506">
    <property type="term" value="F:iron ion binding"/>
    <property type="evidence" value="ECO:0007669"/>
    <property type="project" value="TreeGrafter"/>
</dbReference>
<dbReference type="InterPro" id="IPR035903">
    <property type="entry name" value="HesB-like_dom_sf"/>
</dbReference>
<feature type="domain" description="Core" evidence="1">
    <location>
        <begin position="32"/>
        <end position="140"/>
    </location>
</feature>
<protein>
    <submittedName>
        <fullName evidence="2">Putative iron binding protein from the HesB_IscA_SufA family protein</fullName>
    </submittedName>
</protein>
<dbReference type="InterPro" id="IPR000361">
    <property type="entry name" value="ATAP_core_dom"/>
</dbReference>
<dbReference type="EMBL" id="LVHD01000009">
    <property type="protein sequence ID" value="OAG78028.1"/>
    <property type="molecule type" value="Genomic_DNA"/>
</dbReference>
<proteinExistence type="predicted"/>